<proteinExistence type="predicted"/>
<sequence length="537" mass="59660">MMIANLVGPSGLRVLILEQLPSLIDYPRGVGMDDECLRVFQSAGLVEKAIPFTFPNQWLDFRTARGRTFAMVKPKGEAFGFPKRNAFIQPLIDRVLLEGLVRYKNVEMRLGYEMTGLSDNGRAVHVTARAIDGEERRFTTSYLVGCDGGRSLTRKLVGIPFEGQTESTRWLVIDIKNDPIGVPSAILVCDPSRPYVTIALPHGIRRLEFMVKPNETEEELCSTEGLKRILSIAMPDPASARIIRSRVYTHHARLAKAFRAGRVLLAGDAAHLMPVWQGQGYNSGIRDANNLSWKLISVLRDGCDPTLLDTYETERREHARAMISLSTLVGRIFSPTSWLLASFRDVVFGILNRIPPVRDYVVQMRFKPMPKYTEGVVVGGVSSGRTRNAVGRLFVQPRVALRNGSVVRLDDAIGYRFAIVAWAADPCIYMNGEARRVWSRLNGTTVVVRSQTELMSDTNDVDPETVLVGDVSGGLKEWFATEDTSVAILRPDRFVAAVCRPQEISRAINALGRAMRMQSEKGVPYCTNADNNCANVG</sequence>
<feature type="domain" description="FAD-binding" evidence="2">
    <location>
        <begin position="1"/>
        <end position="324"/>
    </location>
</feature>
<dbReference type="KEGG" id="psin:CAK95_01450"/>
<dbReference type="OrthoDB" id="9791689at2"/>
<evidence type="ECO:0000256" key="1">
    <source>
        <dbReference type="ARBA" id="ARBA00023002"/>
    </source>
</evidence>
<dbReference type="GO" id="GO:0019622">
    <property type="term" value="P:3-(3-hydroxy)phenylpropionate catabolic process"/>
    <property type="evidence" value="ECO:0007669"/>
    <property type="project" value="TreeGrafter"/>
</dbReference>
<name>A0A1W6ZZ79_9HYPH</name>
<evidence type="ECO:0000313" key="4">
    <source>
        <dbReference type="Proteomes" id="UP000194137"/>
    </source>
</evidence>
<dbReference type="STRING" id="1235591.CAK95_01450"/>
<reference evidence="3 4" key="1">
    <citation type="submission" date="2017-05" db="EMBL/GenBank/DDBJ databases">
        <title>Full genome sequence of Pseudorhodoplanes sinuspersici.</title>
        <authorList>
            <person name="Dastgheib S.M.M."/>
            <person name="Shavandi M."/>
            <person name="Tirandaz H."/>
        </authorList>
    </citation>
    <scope>NUCLEOTIDE SEQUENCE [LARGE SCALE GENOMIC DNA]</scope>
    <source>
        <strain evidence="3 4">RIPI110</strain>
    </source>
</reference>
<dbReference type="Proteomes" id="UP000194137">
    <property type="component" value="Chromosome"/>
</dbReference>
<dbReference type="Gene3D" id="3.30.70.2450">
    <property type="match status" value="1"/>
</dbReference>
<evidence type="ECO:0000313" key="3">
    <source>
        <dbReference type="EMBL" id="ARQ02697.1"/>
    </source>
</evidence>
<dbReference type="PANTHER" id="PTHR43476">
    <property type="entry name" value="3-(3-HYDROXY-PHENYL)PROPIONATE/3-HYDROXYCINNAMIC ACID HYDROXYLASE"/>
    <property type="match status" value="1"/>
</dbReference>
<dbReference type="PANTHER" id="PTHR43476:SF3">
    <property type="entry name" value="FAD-BINDING MONOOXYGENASE"/>
    <property type="match status" value="1"/>
</dbReference>
<dbReference type="PRINTS" id="PR00420">
    <property type="entry name" value="RNGMNOXGNASE"/>
</dbReference>
<gene>
    <name evidence="3" type="ORF">CAK95_01450</name>
</gene>
<dbReference type="SUPFAM" id="SSF51905">
    <property type="entry name" value="FAD/NAD(P)-binding domain"/>
    <property type="match status" value="1"/>
</dbReference>
<protein>
    <recommendedName>
        <fullName evidence="2">FAD-binding domain-containing protein</fullName>
    </recommendedName>
</protein>
<dbReference type="AlphaFoldDB" id="A0A1W6ZZ79"/>
<dbReference type="GO" id="GO:0071949">
    <property type="term" value="F:FAD binding"/>
    <property type="evidence" value="ECO:0007669"/>
    <property type="project" value="InterPro"/>
</dbReference>
<dbReference type="Gene3D" id="3.50.50.60">
    <property type="entry name" value="FAD/NAD(P)-binding domain"/>
    <property type="match status" value="1"/>
</dbReference>
<keyword evidence="4" id="KW-1185">Reference proteome</keyword>
<dbReference type="EMBL" id="CP021112">
    <property type="protein sequence ID" value="ARQ02697.1"/>
    <property type="molecule type" value="Genomic_DNA"/>
</dbReference>
<dbReference type="Pfam" id="PF01494">
    <property type="entry name" value="FAD_binding_3"/>
    <property type="match status" value="1"/>
</dbReference>
<dbReference type="InterPro" id="IPR050631">
    <property type="entry name" value="PheA/TfdB_FAD_monoxygenase"/>
</dbReference>
<dbReference type="InterPro" id="IPR036188">
    <property type="entry name" value="FAD/NAD-bd_sf"/>
</dbReference>
<keyword evidence="1" id="KW-0560">Oxidoreductase</keyword>
<dbReference type="GO" id="GO:0008688">
    <property type="term" value="F:3-(3-hydroxyphenyl)propionate hydroxylase activity"/>
    <property type="evidence" value="ECO:0007669"/>
    <property type="project" value="TreeGrafter"/>
</dbReference>
<dbReference type="InterPro" id="IPR002938">
    <property type="entry name" value="FAD-bd"/>
</dbReference>
<evidence type="ECO:0000259" key="2">
    <source>
        <dbReference type="Pfam" id="PF01494"/>
    </source>
</evidence>
<organism evidence="3 4">
    <name type="scientific">Pseudorhodoplanes sinuspersici</name>
    <dbReference type="NCBI Taxonomy" id="1235591"/>
    <lineage>
        <taxon>Bacteria</taxon>
        <taxon>Pseudomonadati</taxon>
        <taxon>Pseudomonadota</taxon>
        <taxon>Alphaproteobacteria</taxon>
        <taxon>Hyphomicrobiales</taxon>
        <taxon>Pseudorhodoplanes</taxon>
    </lineage>
</organism>
<dbReference type="NCBIfam" id="NF004831">
    <property type="entry name" value="PRK06183.1-5"/>
    <property type="match status" value="1"/>
</dbReference>
<accession>A0A1W6ZZ79</accession>